<gene>
    <name evidence="1" type="ORF">R1sor_000065</name>
</gene>
<organism evidence="1 2">
    <name type="scientific">Riccia sorocarpa</name>
    <dbReference type="NCBI Taxonomy" id="122646"/>
    <lineage>
        <taxon>Eukaryota</taxon>
        <taxon>Viridiplantae</taxon>
        <taxon>Streptophyta</taxon>
        <taxon>Embryophyta</taxon>
        <taxon>Marchantiophyta</taxon>
        <taxon>Marchantiopsida</taxon>
        <taxon>Marchantiidae</taxon>
        <taxon>Marchantiales</taxon>
        <taxon>Ricciaceae</taxon>
        <taxon>Riccia</taxon>
    </lineage>
</organism>
<protein>
    <submittedName>
        <fullName evidence="1">Uncharacterized protein</fullName>
    </submittedName>
</protein>
<proteinExistence type="predicted"/>
<keyword evidence="2" id="KW-1185">Reference proteome</keyword>
<dbReference type="Proteomes" id="UP001633002">
    <property type="component" value="Unassembled WGS sequence"/>
</dbReference>
<name>A0ABD3GSV9_9MARC</name>
<comment type="caution">
    <text evidence="1">The sequence shown here is derived from an EMBL/GenBank/DDBJ whole genome shotgun (WGS) entry which is preliminary data.</text>
</comment>
<evidence type="ECO:0000313" key="2">
    <source>
        <dbReference type="Proteomes" id="UP001633002"/>
    </source>
</evidence>
<sequence length="105" mass="12071">MFGQGRGRLAERDAGDLVREVNVIRETPRQILGGTIMREYDSRQRRNIFGFNYWHLGELLHRQVKVADPLLYYEILSVKDGDPFVYFVDSCGDGIPQVSAQEPKV</sequence>
<dbReference type="EMBL" id="JBJQOH010000006">
    <property type="protein sequence ID" value="KAL3682043.1"/>
    <property type="molecule type" value="Genomic_DNA"/>
</dbReference>
<evidence type="ECO:0000313" key="1">
    <source>
        <dbReference type="EMBL" id="KAL3682043.1"/>
    </source>
</evidence>
<dbReference type="AlphaFoldDB" id="A0ABD3GSV9"/>
<reference evidence="1 2" key="1">
    <citation type="submission" date="2024-09" db="EMBL/GenBank/DDBJ databases">
        <title>Chromosome-scale assembly of Riccia sorocarpa.</title>
        <authorList>
            <person name="Paukszto L."/>
        </authorList>
    </citation>
    <scope>NUCLEOTIDE SEQUENCE [LARGE SCALE GENOMIC DNA]</scope>
    <source>
        <strain evidence="1">LP-2024</strain>
        <tissue evidence="1">Aerial parts of the thallus</tissue>
    </source>
</reference>
<accession>A0ABD3GSV9</accession>